<dbReference type="AlphaFoldDB" id="A0AAN8J679"/>
<comment type="caution">
    <text evidence="2">The sequence shown here is derived from an EMBL/GenBank/DDBJ whole genome shotgun (WGS) entry which is preliminary data.</text>
</comment>
<sequence length="90" mass="9628">MKSFVAICLTVLLVLSVSAQGFNIPAGFGPGSARFKQRMAKFTAPGGLLEQWSAPGGLFDQYTGPGSRYARLPSRNWRQYLNGGTGAPAY</sequence>
<keyword evidence="1" id="KW-0732">Signal</keyword>
<organism evidence="2 3">
    <name type="scientific">Patella caerulea</name>
    <name type="common">Rayed Mediterranean limpet</name>
    <dbReference type="NCBI Taxonomy" id="87958"/>
    <lineage>
        <taxon>Eukaryota</taxon>
        <taxon>Metazoa</taxon>
        <taxon>Spiralia</taxon>
        <taxon>Lophotrochozoa</taxon>
        <taxon>Mollusca</taxon>
        <taxon>Gastropoda</taxon>
        <taxon>Patellogastropoda</taxon>
        <taxon>Patelloidea</taxon>
        <taxon>Patellidae</taxon>
        <taxon>Patella</taxon>
    </lineage>
</organism>
<evidence type="ECO:0000313" key="2">
    <source>
        <dbReference type="EMBL" id="KAK6170957.1"/>
    </source>
</evidence>
<feature type="chain" id="PRO_5042849204" evidence="1">
    <location>
        <begin position="20"/>
        <end position="90"/>
    </location>
</feature>
<keyword evidence="3" id="KW-1185">Reference proteome</keyword>
<accession>A0AAN8J679</accession>
<gene>
    <name evidence="2" type="ORF">SNE40_019235</name>
</gene>
<proteinExistence type="predicted"/>
<feature type="signal peptide" evidence="1">
    <location>
        <begin position="1"/>
        <end position="19"/>
    </location>
</feature>
<evidence type="ECO:0000256" key="1">
    <source>
        <dbReference type="SAM" id="SignalP"/>
    </source>
</evidence>
<name>A0AAN8J679_PATCE</name>
<reference evidence="2 3" key="1">
    <citation type="submission" date="2024-01" db="EMBL/GenBank/DDBJ databases">
        <title>The genome of the rayed Mediterranean limpet Patella caerulea (Linnaeus, 1758).</title>
        <authorList>
            <person name="Anh-Thu Weber A."/>
            <person name="Halstead-Nussloch G."/>
        </authorList>
    </citation>
    <scope>NUCLEOTIDE SEQUENCE [LARGE SCALE GENOMIC DNA]</scope>
    <source>
        <strain evidence="2">AATW-2023a</strain>
        <tissue evidence="2">Whole specimen</tissue>
    </source>
</reference>
<protein>
    <submittedName>
        <fullName evidence="2">Uncharacterized protein</fullName>
    </submittedName>
</protein>
<dbReference type="Proteomes" id="UP001347796">
    <property type="component" value="Unassembled WGS sequence"/>
</dbReference>
<dbReference type="EMBL" id="JAZGQO010000014">
    <property type="protein sequence ID" value="KAK6170957.1"/>
    <property type="molecule type" value="Genomic_DNA"/>
</dbReference>
<evidence type="ECO:0000313" key="3">
    <source>
        <dbReference type="Proteomes" id="UP001347796"/>
    </source>
</evidence>